<gene>
    <name evidence="2" type="ORF">M404DRAFT_90843</name>
</gene>
<proteinExistence type="predicted"/>
<dbReference type="HOGENOM" id="CLU_009487_6_1_1"/>
<dbReference type="STRING" id="870435.A0A0C3P602"/>
<dbReference type="OrthoDB" id="4743193at2759"/>
<dbReference type="InterPro" id="IPR046496">
    <property type="entry name" value="DUF6589"/>
</dbReference>
<keyword evidence="3" id="KW-1185">Reference proteome</keyword>
<dbReference type="InParanoid" id="A0A0C3P602"/>
<evidence type="ECO:0000313" key="3">
    <source>
        <dbReference type="Proteomes" id="UP000054217"/>
    </source>
</evidence>
<accession>A0A0C3P602</accession>
<feature type="non-terminal residue" evidence="2">
    <location>
        <position position="341"/>
    </location>
</feature>
<dbReference type="Pfam" id="PF20231">
    <property type="entry name" value="DUF6589"/>
    <property type="match status" value="1"/>
</dbReference>
<dbReference type="Proteomes" id="UP000054217">
    <property type="component" value="Unassembled WGS sequence"/>
</dbReference>
<dbReference type="EMBL" id="KN831979">
    <property type="protein sequence ID" value="KIO02946.1"/>
    <property type="molecule type" value="Genomic_DNA"/>
</dbReference>
<evidence type="ECO:0000313" key="2">
    <source>
        <dbReference type="EMBL" id="KIO02946.1"/>
    </source>
</evidence>
<organism evidence="2 3">
    <name type="scientific">Pisolithus tinctorius Marx 270</name>
    <dbReference type="NCBI Taxonomy" id="870435"/>
    <lineage>
        <taxon>Eukaryota</taxon>
        <taxon>Fungi</taxon>
        <taxon>Dikarya</taxon>
        <taxon>Basidiomycota</taxon>
        <taxon>Agaricomycotina</taxon>
        <taxon>Agaricomycetes</taxon>
        <taxon>Agaricomycetidae</taxon>
        <taxon>Boletales</taxon>
        <taxon>Sclerodermatineae</taxon>
        <taxon>Pisolithaceae</taxon>
        <taxon>Pisolithus</taxon>
    </lineage>
</organism>
<reference evidence="2 3" key="1">
    <citation type="submission" date="2014-04" db="EMBL/GenBank/DDBJ databases">
        <authorList>
            <consortium name="DOE Joint Genome Institute"/>
            <person name="Kuo A."/>
            <person name="Kohler A."/>
            <person name="Costa M.D."/>
            <person name="Nagy L.G."/>
            <person name="Floudas D."/>
            <person name="Copeland A."/>
            <person name="Barry K.W."/>
            <person name="Cichocki N."/>
            <person name="Veneault-Fourrey C."/>
            <person name="LaButti K."/>
            <person name="Lindquist E.A."/>
            <person name="Lipzen A."/>
            <person name="Lundell T."/>
            <person name="Morin E."/>
            <person name="Murat C."/>
            <person name="Sun H."/>
            <person name="Tunlid A."/>
            <person name="Henrissat B."/>
            <person name="Grigoriev I.V."/>
            <person name="Hibbett D.S."/>
            <person name="Martin F."/>
            <person name="Nordberg H.P."/>
            <person name="Cantor M.N."/>
            <person name="Hua S.X."/>
        </authorList>
    </citation>
    <scope>NUCLEOTIDE SEQUENCE [LARGE SCALE GENOMIC DNA]</scope>
    <source>
        <strain evidence="2 3">Marx 270</strain>
    </source>
</reference>
<name>A0A0C3P602_PISTI</name>
<sequence>MPDISNYVMLFHGDLGTAECVHAILQHRGMEDTPWDRCQYVIFVPGLFHLKMAAADALWHAFIQPAVARNDETLLMHDVGILRPCKTGIYQSKPGFQRMHQLITYSGICHRLDCWRTELANIDPGLTSLDSFAATEPTFLQLKETADVLAQNYVVTYTLRRVHQKPSLQCDMQHENALIINKYMLLYEELTHVMNSGEIGHVQLCLIAWILVFKATGKHKYSAYMTEFLINVHFVYPPGLCHAIHYSMLVNPTGKKGNFQGVDWCIELNNLFMKVINGGKFSNHTILQILLESPLVQVYRNLHGVFQQDFLHAHLSMKWQEVDMVLTFAELCKYFKKYQPH</sequence>
<reference evidence="3" key="2">
    <citation type="submission" date="2015-01" db="EMBL/GenBank/DDBJ databases">
        <title>Evolutionary Origins and Diversification of the Mycorrhizal Mutualists.</title>
        <authorList>
            <consortium name="DOE Joint Genome Institute"/>
            <consortium name="Mycorrhizal Genomics Consortium"/>
            <person name="Kohler A."/>
            <person name="Kuo A."/>
            <person name="Nagy L.G."/>
            <person name="Floudas D."/>
            <person name="Copeland A."/>
            <person name="Barry K.W."/>
            <person name="Cichocki N."/>
            <person name="Veneault-Fourrey C."/>
            <person name="LaButti K."/>
            <person name="Lindquist E.A."/>
            <person name="Lipzen A."/>
            <person name="Lundell T."/>
            <person name="Morin E."/>
            <person name="Murat C."/>
            <person name="Riley R."/>
            <person name="Ohm R."/>
            <person name="Sun H."/>
            <person name="Tunlid A."/>
            <person name="Henrissat B."/>
            <person name="Grigoriev I.V."/>
            <person name="Hibbett D.S."/>
            <person name="Martin F."/>
        </authorList>
    </citation>
    <scope>NUCLEOTIDE SEQUENCE [LARGE SCALE GENOMIC DNA]</scope>
    <source>
        <strain evidence="3">Marx 270</strain>
    </source>
</reference>
<feature type="domain" description="DUF6589" evidence="1">
    <location>
        <begin position="4"/>
        <end position="315"/>
    </location>
</feature>
<evidence type="ECO:0000259" key="1">
    <source>
        <dbReference type="Pfam" id="PF20231"/>
    </source>
</evidence>
<dbReference type="AlphaFoldDB" id="A0A0C3P602"/>
<protein>
    <recommendedName>
        <fullName evidence="1">DUF6589 domain-containing protein</fullName>
    </recommendedName>
</protein>